<feature type="compositionally biased region" description="Low complexity" evidence="1">
    <location>
        <begin position="34"/>
        <end position="51"/>
    </location>
</feature>
<dbReference type="Proteomes" id="UP001596083">
    <property type="component" value="Unassembled WGS sequence"/>
</dbReference>
<dbReference type="EMBL" id="JBHSPB010000009">
    <property type="protein sequence ID" value="MFC5721971.1"/>
    <property type="molecule type" value="Genomic_DNA"/>
</dbReference>
<keyword evidence="4" id="KW-1185">Reference proteome</keyword>
<feature type="signal peptide" evidence="2">
    <location>
        <begin position="1"/>
        <end position="25"/>
    </location>
</feature>
<evidence type="ECO:0000313" key="4">
    <source>
        <dbReference type="Proteomes" id="UP001596083"/>
    </source>
</evidence>
<gene>
    <name evidence="3" type="ORF">ACFP1Z_17515</name>
</gene>
<evidence type="ECO:0000313" key="3">
    <source>
        <dbReference type="EMBL" id="MFC5721971.1"/>
    </source>
</evidence>
<sequence>MHRTRPARLLVCAAVPLLLAATACGGGGGEKKASPSPSASSSAPAGGSSSPAPTPQAATFAKLPEVCRTISEKTVDELVPKAKKKEGEALASSADPNDSATCHWNGLNDSDVKNMQFHELFVSLKRLTPDPTLGSADKRAQTFAQQQVMGASKPTQGEEVKNVTTDKVDGIGNEATAVSFDSRKSDTDFRNTSVIARTANVVVTVKYSGSGYQGAKTPSADDIMKGAQTAAKEAVAAVAEANKH</sequence>
<dbReference type="PROSITE" id="PS51257">
    <property type="entry name" value="PROKAR_LIPOPROTEIN"/>
    <property type="match status" value="1"/>
</dbReference>
<keyword evidence="2" id="KW-0732">Signal</keyword>
<evidence type="ECO:0000256" key="2">
    <source>
        <dbReference type="SAM" id="SignalP"/>
    </source>
</evidence>
<feature type="chain" id="PRO_5046950437" evidence="2">
    <location>
        <begin position="26"/>
        <end position="244"/>
    </location>
</feature>
<protein>
    <submittedName>
        <fullName evidence="3">DUF3558 domain-containing protein</fullName>
    </submittedName>
</protein>
<dbReference type="RefSeq" id="WP_390317319.1">
    <property type="nucleotide sequence ID" value="NZ_JBHSPB010000009.1"/>
</dbReference>
<evidence type="ECO:0000256" key="1">
    <source>
        <dbReference type="SAM" id="MobiDB-lite"/>
    </source>
</evidence>
<organism evidence="3 4">
    <name type="scientific">Streptomyces gamaensis</name>
    <dbReference type="NCBI Taxonomy" id="1763542"/>
    <lineage>
        <taxon>Bacteria</taxon>
        <taxon>Bacillati</taxon>
        <taxon>Actinomycetota</taxon>
        <taxon>Actinomycetes</taxon>
        <taxon>Kitasatosporales</taxon>
        <taxon>Streptomycetaceae</taxon>
        <taxon>Streptomyces</taxon>
    </lineage>
</organism>
<reference evidence="4" key="1">
    <citation type="journal article" date="2019" name="Int. J. Syst. Evol. Microbiol.">
        <title>The Global Catalogue of Microorganisms (GCM) 10K type strain sequencing project: providing services to taxonomists for standard genome sequencing and annotation.</title>
        <authorList>
            <consortium name="The Broad Institute Genomics Platform"/>
            <consortium name="The Broad Institute Genome Sequencing Center for Infectious Disease"/>
            <person name="Wu L."/>
            <person name="Ma J."/>
        </authorList>
    </citation>
    <scope>NUCLEOTIDE SEQUENCE [LARGE SCALE GENOMIC DNA]</scope>
    <source>
        <strain evidence="4">CGMCC 4.7304</strain>
    </source>
</reference>
<proteinExistence type="predicted"/>
<name>A0ABW0YZD8_9ACTN</name>
<accession>A0ABW0YZD8</accession>
<feature type="region of interest" description="Disordered" evidence="1">
    <location>
        <begin position="26"/>
        <end position="60"/>
    </location>
</feature>
<comment type="caution">
    <text evidence="3">The sequence shown here is derived from an EMBL/GenBank/DDBJ whole genome shotgun (WGS) entry which is preliminary data.</text>
</comment>